<evidence type="ECO:0000313" key="1">
    <source>
        <dbReference type="EMBL" id="KAJ3530901.1"/>
    </source>
</evidence>
<accession>A0ACC1S3C9</accession>
<protein>
    <submittedName>
        <fullName evidence="1">Uncharacterized protein</fullName>
    </submittedName>
</protein>
<evidence type="ECO:0000313" key="2">
    <source>
        <dbReference type="Proteomes" id="UP001148629"/>
    </source>
</evidence>
<sequence length="403" mass="44641">MRYSCLDQTASKYRNSKVSEDGSATDWNCSQAEAQLVSAAWKCARATYDLESIVADTAYCTFRKDHVLHHSRTGIVKALISIIVEPVDKPGTESDSLPVLVIAIRGSASKMDHIVNANSRPKATESFIHPDFLKQPKLQAHSGFLNSSWALSKIVSERIEAYVAGTEGQSGRKPHVLFTGHSAGGAVASLFYLHYISNPNFSESARFSCVTFGAPPCVTAPVDLSLYQPGGPTLCLNIINEFDVVSRADKPYILSLVDLVRAKLDLPPEASGSATSENTIRAPNKAKLEHELESFPSIDTFSSDSDESFVLKTSDFWGLPRPFYHHVGSRVILMMRLDEGKLGLRAVEVPLSEFRKLLFCRIAVHFKARYGERVEMLESGRFNHQDGWERETEAQDLKDKDVL</sequence>
<organism evidence="1 2">
    <name type="scientific">Fusarium decemcellulare</name>
    <dbReference type="NCBI Taxonomy" id="57161"/>
    <lineage>
        <taxon>Eukaryota</taxon>
        <taxon>Fungi</taxon>
        <taxon>Dikarya</taxon>
        <taxon>Ascomycota</taxon>
        <taxon>Pezizomycotina</taxon>
        <taxon>Sordariomycetes</taxon>
        <taxon>Hypocreomycetidae</taxon>
        <taxon>Hypocreales</taxon>
        <taxon>Nectriaceae</taxon>
        <taxon>Fusarium</taxon>
        <taxon>Fusarium decemcellulare species complex</taxon>
    </lineage>
</organism>
<dbReference type="Proteomes" id="UP001148629">
    <property type="component" value="Unassembled WGS sequence"/>
</dbReference>
<reference evidence="1" key="1">
    <citation type="submission" date="2022-08" db="EMBL/GenBank/DDBJ databases">
        <title>Genome Sequence of Fusarium decemcellulare.</title>
        <authorList>
            <person name="Buettner E."/>
        </authorList>
    </citation>
    <scope>NUCLEOTIDE SEQUENCE</scope>
    <source>
        <strain evidence="1">Babe19</strain>
    </source>
</reference>
<proteinExistence type="predicted"/>
<dbReference type="EMBL" id="JANRMS010001119">
    <property type="protein sequence ID" value="KAJ3530901.1"/>
    <property type="molecule type" value="Genomic_DNA"/>
</dbReference>
<keyword evidence="2" id="KW-1185">Reference proteome</keyword>
<gene>
    <name evidence="1" type="ORF">NM208_g9115</name>
</gene>
<comment type="caution">
    <text evidence="1">The sequence shown here is derived from an EMBL/GenBank/DDBJ whole genome shotgun (WGS) entry which is preliminary data.</text>
</comment>
<name>A0ACC1S3C9_9HYPO</name>